<sequence length="190" mass="20928">MPPRDHFIEGSVRVPACWLQGDGLGRKPDVQPDEPLCWNRRSLREGIQEAGLVATRAAFLFYFRCVLFCAVLLTSPLWFPFCFVLFCFVFIFLFSPAVCMEAVPSSQGSMQTSSGVAGHPASLGDKQPGVHASLSCGGVHPSRAAELLKGPAPVHKLNAMGSGDWLARRCRGRAEAEVEERLWVERARRI</sequence>
<feature type="transmembrane region" description="Helical" evidence="1">
    <location>
        <begin position="78"/>
        <end position="100"/>
    </location>
</feature>
<accession>A0A319E4Q2</accession>
<keyword evidence="1" id="KW-0812">Transmembrane</keyword>
<protein>
    <submittedName>
        <fullName evidence="2">Uncharacterized protein</fullName>
    </submittedName>
</protein>
<dbReference type="EMBL" id="KZ826370">
    <property type="protein sequence ID" value="PYI04360.1"/>
    <property type="molecule type" value="Genomic_DNA"/>
</dbReference>
<dbReference type="VEuPathDB" id="FungiDB:BO78DRAFT_173595"/>
<keyword evidence="3" id="KW-1185">Reference proteome</keyword>
<proteinExistence type="predicted"/>
<dbReference type="Proteomes" id="UP000248423">
    <property type="component" value="Unassembled WGS sequence"/>
</dbReference>
<organism evidence="2 3">
    <name type="scientific">Aspergillus sclerotiicarbonarius (strain CBS 121057 / IBT 28362)</name>
    <dbReference type="NCBI Taxonomy" id="1448318"/>
    <lineage>
        <taxon>Eukaryota</taxon>
        <taxon>Fungi</taxon>
        <taxon>Dikarya</taxon>
        <taxon>Ascomycota</taxon>
        <taxon>Pezizomycotina</taxon>
        <taxon>Eurotiomycetes</taxon>
        <taxon>Eurotiomycetidae</taxon>
        <taxon>Eurotiales</taxon>
        <taxon>Aspergillaceae</taxon>
        <taxon>Aspergillus</taxon>
        <taxon>Aspergillus subgen. Circumdati</taxon>
    </lineage>
</organism>
<evidence type="ECO:0000313" key="3">
    <source>
        <dbReference type="Proteomes" id="UP000248423"/>
    </source>
</evidence>
<reference evidence="2 3" key="1">
    <citation type="submission" date="2018-02" db="EMBL/GenBank/DDBJ databases">
        <title>The genomes of Aspergillus section Nigri reveals drivers in fungal speciation.</title>
        <authorList>
            <consortium name="DOE Joint Genome Institute"/>
            <person name="Vesth T.C."/>
            <person name="Nybo J."/>
            <person name="Theobald S."/>
            <person name="Brandl J."/>
            <person name="Frisvad J.C."/>
            <person name="Nielsen K.F."/>
            <person name="Lyhne E.K."/>
            <person name="Kogle M.E."/>
            <person name="Kuo A."/>
            <person name="Riley R."/>
            <person name="Clum A."/>
            <person name="Nolan M."/>
            <person name="Lipzen A."/>
            <person name="Salamov A."/>
            <person name="Henrissat B."/>
            <person name="Wiebenga A."/>
            <person name="De vries R.P."/>
            <person name="Grigoriev I.V."/>
            <person name="Mortensen U.H."/>
            <person name="Andersen M.R."/>
            <person name="Baker S.E."/>
        </authorList>
    </citation>
    <scope>NUCLEOTIDE SEQUENCE [LARGE SCALE GENOMIC DNA]</scope>
    <source>
        <strain evidence="2 3">CBS 121057</strain>
    </source>
</reference>
<keyword evidence="1" id="KW-0472">Membrane</keyword>
<name>A0A319E4Q2_ASPSB</name>
<evidence type="ECO:0000256" key="1">
    <source>
        <dbReference type="SAM" id="Phobius"/>
    </source>
</evidence>
<dbReference type="AlphaFoldDB" id="A0A319E4Q2"/>
<gene>
    <name evidence="2" type="ORF">BO78DRAFT_173595</name>
</gene>
<keyword evidence="1" id="KW-1133">Transmembrane helix</keyword>
<feature type="transmembrane region" description="Helical" evidence="1">
    <location>
        <begin position="50"/>
        <end position="72"/>
    </location>
</feature>
<dbReference type="OrthoDB" id="10652074at2759"/>
<evidence type="ECO:0000313" key="2">
    <source>
        <dbReference type="EMBL" id="PYI04360.1"/>
    </source>
</evidence>